<comment type="caution">
    <text evidence="3">The sequence shown here is derived from an EMBL/GenBank/DDBJ whole genome shotgun (WGS) entry which is preliminary data.</text>
</comment>
<accession>A0A5N4EIK5</accession>
<dbReference type="EMBL" id="JWIN03000001">
    <property type="protein sequence ID" value="KAB1283262.1"/>
    <property type="molecule type" value="Genomic_DNA"/>
</dbReference>
<dbReference type="GO" id="GO:0005829">
    <property type="term" value="C:cytosol"/>
    <property type="evidence" value="ECO:0007669"/>
    <property type="project" value="UniProtKB-ARBA"/>
</dbReference>
<dbReference type="GO" id="GO:0005882">
    <property type="term" value="C:intermediate filament"/>
    <property type="evidence" value="ECO:0007669"/>
    <property type="project" value="UniProtKB-KW"/>
</dbReference>
<sequence length="203" mass="22138">MELDMAVDMAPAMVWMWNGYGCGYGSAVAVDMLWLWRYCSYRPVCYGCVILLLLDHHYPSPISGNEWYVCQLLTVYKGPREIEDTHPFEKPPLSTHLNSHPLTTCVATTMATPVAMAVETAMAVDLAPIMAAVMVPDMAVDTAVDMAPAMAVVTEPDMLGYGCGYGSRYGCGYGTGYGCGYGSGFGYCSYRPVCYRTCYSSCC</sequence>
<dbReference type="AlphaFoldDB" id="A0A5N4EIK5"/>
<dbReference type="InterPro" id="IPR021743">
    <property type="entry name" value="KRTAP_type8/19/20/21/22"/>
</dbReference>
<keyword evidence="2" id="KW-0416">Keratin</keyword>
<name>A0A5N4EIK5_CAMDR</name>
<keyword evidence="1" id="KW-0677">Repeat</keyword>
<dbReference type="Pfam" id="PF11759">
    <property type="entry name" value="KRTAP"/>
    <property type="match status" value="1"/>
</dbReference>
<evidence type="ECO:0000313" key="4">
    <source>
        <dbReference type="Proteomes" id="UP000299084"/>
    </source>
</evidence>
<evidence type="ECO:0000256" key="2">
    <source>
        <dbReference type="ARBA" id="ARBA00022744"/>
    </source>
</evidence>
<evidence type="ECO:0000256" key="1">
    <source>
        <dbReference type="ARBA" id="ARBA00022737"/>
    </source>
</evidence>
<proteinExistence type="predicted"/>
<organism evidence="3 4">
    <name type="scientific">Camelus dromedarius</name>
    <name type="common">Dromedary</name>
    <name type="synonym">Arabian camel</name>
    <dbReference type="NCBI Taxonomy" id="9838"/>
    <lineage>
        <taxon>Eukaryota</taxon>
        <taxon>Metazoa</taxon>
        <taxon>Chordata</taxon>
        <taxon>Craniata</taxon>
        <taxon>Vertebrata</taxon>
        <taxon>Euteleostomi</taxon>
        <taxon>Mammalia</taxon>
        <taxon>Eutheria</taxon>
        <taxon>Laurasiatheria</taxon>
        <taxon>Artiodactyla</taxon>
        <taxon>Tylopoda</taxon>
        <taxon>Camelidae</taxon>
        <taxon>Camelus</taxon>
    </lineage>
</organism>
<protein>
    <submittedName>
        <fullName evidence="3">Uncharacterized protein</fullName>
    </submittedName>
</protein>
<evidence type="ECO:0000313" key="3">
    <source>
        <dbReference type="EMBL" id="KAB1283262.1"/>
    </source>
</evidence>
<reference evidence="3 4" key="1">
    <citation type="journal article" date="2019" name="Mol. Ecol. Resour.">
        <title>Improving Illumina assemblies with Hi-C and long reads: an example with the North African dromedary.</title>
        <authorList>
            <person name="Elbers J.P."/>
            <person name="Rogers M.F."/>
            <person name="Perelman P.L."/>
            <person name="Proskuryakova A.A."/>
            <person name="Serdyukova N.A."/>
            <person name="Johnson W.E."/>
            <person name="Horin P."/>
            <person name="Corander J."/>
            <person name="Murphy D."/>
            <person name="Burger P.A."/>
        </authorList>
    </citation>
    <scope>NUCLEOTIDE SEQUENCE [LARGE SCALE GENOMIC DNA]</scope>
    <source>
        <strain evidence="3">Drom800</strain>
        <tissue evidence="3">Blood</tissue>
    </source>
</reference>
<gene>
    <name evidence="3" type="ORF">Cadr_000001068</name>
</gene>
<keyword evidence="4" id="KW-1185">Reference proteome</keyword>
<dbReference type="Proteomes" id="UP000299084">
    <property type="component" value="Unassembled WGS sequence"/>
</dbReference>